<protein>
    <submittedName>
        <fullName evidence="4">Nitroreductase family protein</fullName>
    </submittedName>
</protein>
<dbReference type="GO" id="GO:0016491">
    <property type="term" value="F:oxidoreductase activity"/>
    <property type="evidence" value="ECO:0007669"/>
    <property type="project" value="UniProtKB-KW"/>
</dbReference>
<feature type="domain" description="Nitroreductase" evidence="3">
    <location>
        <begin position="10"/>
        <end position="183"/>
    </location>
</feature>
<accession>A0A1B2LVX6</accession>
<organism evidence="4 5">
    <name type="scientific">Acinetobacter larvae</name>
    <dbReference type="NCBI Taxonomy" id="1789224"/>
    <lineage>
        <taxon>Bacteria</taxon>
        <taxon>Pseudomonadati</taxon>
        <taxon>Pseudomonadota</taxon>
        <taxon>Gammaproteobacteria</taxon>
        <taxon>Moraxellales</taxon>
        <taxon>Moraxellaceae</taxon>
        <taxon>Acinetobacter</taxon>
    </lineage>
</organism>
<dbReference type="AlphaFoldDB" id="A0A1B2LVX6"/>
<gene>
    <name evidence="4" type="ORF">BFG52_01130</name>
</gene>
<dbReference type="InterPro" id="IPR000415">
    <property type="entry name" value="Nitroreductase-like"/>
</dbReference>
<keyword evidence="2" id="KW-0560">Oxidoreductase</keyword>
<dbReference type="OrthoDB" id="9784375at2"/>
<dbReference type="STRING" id="1789224.BFG52_01130"/>
<dbReference type="EMBL" id="CP016895">
    <property type="protein sequence ID" value="AOA57088.1"/>
    <property type="molecule type" value="Genomic_DNA"/>
</dbReference>
<dbReference type="Pfam" id="PF00881">
    <property type="entry name" value="Nitroreductase"/>
    <property type="match status" value="1"/>
</dbReference>
<dbReference type="InterPro" id="IPR029479">
    <property type="entry name" value="Nitroreductase"/>
</dbReference>
<name>A0A1B2LVX6_9GAMM</name>
<dbReference type="PANTHER" id="PTHR43673">
    <property type="entry name" value="NAD(P)H NITROREDUCTASE YDGI-RELATED"/>
    <property type="match status" value="1"/>
</dbReference>
<evidence type="ECO:0000313" key="5">
    <source>
        <dbReference type="Proteomes" id="UP000093391"/>
    </source>
</evidence>
<dbReference type="RefSeq" id="WP_067551453.1">
    <property type="nucleotide sequence ID" value="NZ_CP016895.1"/>
</dbReference>
<evidence type="ECO:0000256" key="2">
    <source>
        <dbReference type="ARBA" id="ARBA00023002"/>
    </source>
</evidence>
<evidence type="ECO:0000256" key="1">
    <source>
        <dbReference type="ARBA" id="ARBA00007118"/>
    </source>
</evidence>
<comment type="similarity">
    <text evidence="1">Belongs to the nitroreductase family.</text>
</comment>
<dbReference type="Proteomes" id="UP000093391">
    <property type="component" value="Chromosome"/>
</dbReference>
<dbReference type="KEGG" id="ala:BFG52_01130"/>
<proteinExistence type="inferred from homology"/>
<evidence type="ECO:0000313" key="4">
    <source>
        <dbReference type="EMBL" id="AOA57088.1"/>
    </source>
</evidence>
<sequence length="204" mass="22304">MNTSLKNIINTRISVNSFQPNRPLKDEVITSLVDLATKSPSAYNLQNWRFIAVRSESAKIRLQAAAFGQDKILNCSVNFIICGTLEAHKQLRSALQPSLEANIMEQKVVDAWVTQIASHEGNFILQRDEAIRSASLAAMSLMLSAQDIGLGTCAIGGFDGTQVAYEFGLNSTEIPVLIVAVGYATSNNWPQKPRKPLSKVLTII</sequence>
<dbReference type="Gene3D" id="3.40.109.10">
    <property type="entry name" value="NADH Oxidase"/>
    <property type="match status" value="1"/>
</dbReference>
<keyword evidence="5" id="KW-1185">Reference proteome</keyword>
<reference evidence="4 5" key="1">
    <citation type="submission" date="2016-08" db="EMBL/GenBank/DDBJ databases">
        <authorList>
            <person name="Seilhamer J.J."/>
        </authorList>
    </citation>
    <scope>NUCLEOTIDE SEQUENCE [LARGE SCALE GENOMIC DNA]</scope>
    <source>
        <strain evidence="4 5">BRTC-1</strain>
    </source>
</reference>
<dbReference type="SUPFAM" id="SSF55469">
    <property type="entry name" value="FMN-dependent nitroreductase-like"/>
    <property type="match status" value="1"/>
</dbReference>
<evidence type="ECO:0000259" key="3">
    <source>
        <dbReference type="Pfam" id="PF00881"/>
    </source>
</evidence>